<dbReference type="RefSeq" id="WP_124905921.1">
    <property type="nucleotide sequence ID" value="NZ_CABVPN010000050.1"/>
</dbReference>
<dbReference type="InterPro" id="IPR028082">
    <property type="entry name" value="Peripla_BP_I"/>
</dbReference>
<dbReference type="GeneID" id="93031316"/>
<protein>
    <submittedName>
        <fullName evidence="5">Amino acid ABC transporter substrate-binding protein</fullName>
    </submittedName>
</protein>
<dbReference type="PANTHER" id="PTHR30483:SF6">
    <property type="entry name" value="PERIPLASMIC BINDING PROTEIN OF ABC TRANSPORTER FOR NATURAL AMINO ACIDS"/>
    <property type="match status" value="1"/>
</dbReference>
<organism evidence="5 6">
    <name type="scientific">Burkholderia diffusa</name>
    <dbReference type="NCBI Taxonomy" id="488732"/>
    <lineage>
        <taxon>Bacteria</taxon>
        <taxon>Pseudomonadati</taxon>
        <taxon>Pseudomonadota</taxon>
        <taxon>Betaproteobacteria</taxon>
        <taxon>Burkholderiales</taxon>
        <taxon>Burkholderiaceae</taxon>
        <taxon>Burkholderia</taxon>
        <taxon>Burkholderia cepacia complex</taxon>
    </lineage>
</organism>
<dbReference type="PANTHER" id="PTHR30483">
    <property type="entry name" value="LEUCINE-SPECIFIC-BINDING PROTEIN"/>
    <property type="match status" value="1"/>
</dbReference>
<dbReference type="Proteomes" id="UP000494125">
    <property type="component" value="Unassembled WGS sequence"/>
</dbReference>
<accession>A0A6P2QY33</accession>
<dbReference type="InterPro" id="IPR051010">
    <property type="entry name" value="BCAA_transport"/>
</dbReference>
<comment type="similarity">
    <text evidence="1">Belongs to the leucine-binding protein family.</text>
</comment>
<dbReference type="AlphaFoldDB" id="A0A6P2QY33"/>
<sequence length="399" mass="41812">MAKHWNTAKAAACVATLAASWAVCTPAAAQSCEVKIGVLGPMSGGGSSQGLAEKAAVEFEAAYTNANGGLQVGNRKCKVVPTSYDSQATAAGGAAAANYFASQGVHAAVGPVPSVELAGFKPIAKRYGIVNFAHSYAKDVINTQYPLAFAVSLTPQVWGAYVVKAARDEFKFNKVIVVAPNDQGGTDAGKALVQEYEKAGAKATLEFYQRGTTNFAPIVARLMSMSPESVEFGPMPPGEAGILVKQMLGAGYTGAFGDLGSGAEVVLNTVGDISAQKAFYWLELAPLDDPGIQRLNADYERVTKSKVPDNTLFYPSALAAEHLLRAISRAGTDQDGEKIAAALRETTPESRYLGKGGWRGKAQYGVNQQLAFPIGMGVIANGKRQKDRRIAIASEPATP</sequence>
<dbReference type="InterPro" id="IPR028081">
    <property type="entry name" value="Leu-bd"/>
</dbReference>
<feature type="domain" description="Leucine-binding protein" evidence="4">
    <location>
        <begin position="33"/>
        <end position="362"/>
    </location>
</feature>
<dbReference type="Gene3D" id="3.40.50.2300">
    <property type="match status" value="2"/>
</dbReference>
<feature type="chain" id="PRO_5027124253" evidence="3">
    <location>
        <begin position="30"/>
        <end position="399"/>
    </location>
</feature>
<evidence type="ECO:0000256" key="1">
    <source>
        <dbReference type="ARBA" id="ARBA00010062"/>
    </source>
</evidence>
<keyword evidence="2 3" id="KW-0732">Signal</keyword>
<evidence type="ECO:0000256" key="2">
    <source>
        <dbReference type="ARBA" id="ARBA00022729"/>
    </source>
</evidence>
<evidence type="ECO:0000313" key="5">
    <source>
        <dbReference type="EMBL" id="VWC27968.1"/>
    </source>
</evidence>
<feature type="signal peptide" evidence="3">
    <location>
        <begin position="1"/>
        <end position="29"/>
    </location>
</feature>
<evidence type="ECO:0000259" key="4">
    <source>
        <dbReference type="Pfam" id="PF13458"/>
    </source>
</evidence>
<evidence type="ECO:0000256" key="3">
    <source>
        <dbReference type="SAM" id="SignalP"/>
    </source>
</evidence>
<keyword evidence="6" id="KW-1185">Reference proteome</keyword>
<evidence type="ECO:0000313" key="6">
    <source>
        <dbReference type="Proteomes" id="UP000494125"/>
    </source>
</evidence>
<dbReference type="SUPFAM" id="SSF53822">
    <property type="entry name" value="Periplasmic binding protein-like I"/>
    <property type="match status" value="1"/>
</dbReference>
<dbReference type="EMBL" id="CABVPN010000050">
    <property type="protein sequence ID" value="VWC27968.1"/>
    <property type="molecule type" value="Genomic_DNA"/>
</dbReference>
<reference evidence="5 6" key="1">
    <citation type="submission" date="2019-09" db="EMBL/GenBank/DDBJ databases">
        <authorList>
            <person name="Depoorter E."/>
        </authorList>
    </citation>
    <scope>NUCLEOTIDE SEQUENCE [LARGE SCALE GENOMIC DNA]</scope>
    <source>
        <strain evidence="5">LMG 24065</strain>
    </source>
</reference>
<gene>
    <name evidence="5" type="ORF">BDI24065_06221</name>
</gene>
<proteinExistence type="inferred from homology"/>
<dbReference type="Pfam" id="PF13458">
    <property type="entry name" value="Peripla_BP_6"/>
    <property type="match status" value="1"/>
</dbReference>
<dbReference type="PROSITE" id="PS51257">
    <property type="entry name" value="PROKAR_LIPOPROTEIN"/>
    <property type="match status" value="1"/>
</dbReference>
<name>A0A6P2QY33_9BURK</name>